<sequence length="341" mass="39653">MLTMDLKNRVVTFLDKNMDLRVDRVKKAIHSVTSEKIEFLGMELWTVLPSVLQPIRARKKYLRQKEVRALELRNARETNRKKLGQNFRTWADEVVKDFFGSWEERWSWHRMLSAGDFPSLRRIREQVPQELVEAYDNFQEQVDKYLKPVKARKALEEEQKRVEEEEERRYAERTVEDLTKLCMIVDAPKELVRKAVKMAGFTNNMGRPRTIGLLMALEDSDIIKREIKMMGDNNLSDLKPLDGALTMPLIRLTSDAPSYHCVVHFCDRTDTVVYRIWLLQKDLTKNPLDEKKCVVGMGMIHGSLNRKCLPLCCDHVSALRMGKLTLQDIDCSSFAHGLNGV</sequence>
<keyword evidence="3" id="KW-1185">Reference proteome</keyword>
<evidence type="ECO:0000313" key="2">
    <source>
        <dbReference type="EMBL" id="GFY98169.1"/>
    </source>
</evidence>
<accession>A0A7J0FIZ2</accession>
<evidence type="ECO:0000313" key="3">
    <source>
        <dbReference type="Proteomes" id="UP000585474"/>
    </source>
</evidence>
<dbReference type="GO" id="GO:0006315">
    <property type="term" value="P:homing of group II introns"/>
    <property type="evidence" value="ECO:0007669"/>
    <property type="project" value="TreeGrafter"/>
</dbReference>
<dbReference type="PANTHER" id="PTHR33642">
    <property type="entry name" value="COX1/OXI3 INTRON 1 PROTEIN-RELATED"/>
    <property type="match status" value="1"/>
</dbReference>
<dbReference type="GO" id="GO:0005739">
    <property type="term" value="C:mitochondrion"/>
    <property type="evidence" value="ECO:0007669"/>
    <property type="project" value="TreeGrafter"/>
</dbReference>
<name>A0A7J0FIZ2_9ERIC</name>
<evidence type="ECO:0000256" key="1">
    <source>
        <dbReference type="SAM" id="Coils"/>
    </source>
</evidence>
<comment type="caution">
    <text evidence="2">The sequence shown here is derived from an EMBL/GenBank/DDBJ whole genome shotgun (WGS) entry which is preliminary data.</text>
</comment>
<dbReference type="AlphaFoldDB" id="A0A7J0FIZ2"/>
<keyword evidence="2" id="KW-0695">RNA-directed DNA polymerase</keyword>
<proteinExistence type="predicted"/>
<dbReference type="PANTHER" id="PTHR33642:SF4">
    <property type="entry name" value="COX1_OXI3 INTRON 1 PROTEIN-RELATED"/>
    <property type="match status" value="1"/>
</dbReference>
<keyword evidence="2" id="KW-0808">Transferase</keyword>
<organism evidence="2 3">
    <name type="scientific">Actinidia rufa</name>
    <dbReference type="NCBI Taxonomy" id="165716"/>
    <lineage>
        <taxon>Eukaryota</taxon>
        <taxon>Viridiplantae</taxon>
        <taxon>Streptophyta</taxon>
        <taxon>Embryophyta</taxon>
        <taxon>Tracheophyta</taxon>
        <taxon>Spermatophyta</taxon>
        <taxon>Magnoliopsida</taxon>
        <taxon>eudicotyledons</taxon>
        <taxon>Gunneridae</taxon>
        <taxon>Pentapetalae</taxon>
        <taxon>asterids</taxon>
        <taxon>Ericales</taxon>
        <taxon>Actinidiaceae</taxon>
        <taxon>Actinidia</taxon>
    </lineage>
</organism>
<dbReference type="OrthoDB" id="658143at2759"/>
<dbReference type="Proteomes" id="UP000585474">
    <property type="component" value="Unassembled WGS sequence"/>
</dbReference>
<keyword evidence="1" id="KW-0175">Coiled coil</keyword>
<protein>
    <submittedName>
        <fullName evidence="2">RNA-directed DNA polymerase</fullName>
    </submittedName>
</protein>
<dbReference type="GO" id="GO:0090615">
    <property type="term" value="P:mitochondrial mRNA processing"/>
    <property type="evidence" value="ECO:0007669"/>
    <property type="project" value="TreeGrafter"/>
</dbReference>
<gene>
    <name evidence="2" type="ORF">Acr_12g0007100</name>
</gene>
<reference evidence="2 3" key="1">
    <citation type="submission" date="2019-07" db="EMBL/GenBank/DDBJ databases">
        <title>De Novo Assembly of kiwifruit Actinidia rufa.</title>
        <authorList>
            <person name="Sugita-Konishi S."/>
            <person name="Sato K."/>
            <person name="Mori E."/>
            <person name="Abe Y."/>
            <person name="Kisaki G."/>
            <person name="Hamano K."/>
            <person name="Suezawa K."/>
            <person name="Otani M."/>
            <person name="Fukuda T."/>
            <person name="Manabe T."/>
            <person name="Gomi K."/>
            <person name="Tabuchi M."/>
            <person name="Akimitsu K."/>
            <person name="Kataoka I."/>
        </authorList>
    </citation>
    <scope>NUCLEOTIDE SEQUENCE [LARGE SCALE GENOMIC DNA]</scope>
    <source>
        <strain evidence="3">cv. Fuchu</strain>
    </source>
</reference>
<dbReference type="GO" id="GO:0003964">
    <property type="term" value="F:RNA-directed DNA polymerase activity"/>
    <property type="evidence" value="ECO:0007669"/>
    <property type="project" value="UniProtKB-KW"/>
</dbReference>
<feature type="coiled-coil region" evidence="1">
    <location>
        <begin position="152"/>
        <end position="181"/>
    </location>
</feature>
<dbReference type="EMBL" id="BJWL01000012">
    <property type="protein sequence ID" value="GFY98169.1"/>
    <property type="molecule type" value="Genomic_DNA"/>
</dbReference>
<keyword evidence="2" id="KW-0548">Nucleotidyltransferase</keyword>